<organism evidence="1 2">
    <name type="scientific">Candidatus Scalindua rubra</name>
    <dbReference type="NCBI Taxonomy" id="1872076"/>
    <lineage>
        <taxon>Bacteria</taxon>
        <taxon>Pseudomonadati</taxon>
        <taxon>Planctomycetota</taxon>
        <taxon>Candidatus Brocadiia</taxon>
        <taxon>Candidatus Brocadiales</taxon>
        <taxon>Candidatus Scalinduaceae</taxon>
        <taxon>Candidatus Scalindua</taxon>
    </lineage>
</organism>
<comment type="caution">
    <text evidence="1">The sequence shown here is derived from an EMBL/GenBank/DDBJ whole genome shotgun (WGS) entry which is preliminary data.</text>
</comment>
<sequence length="71" mass="7829">MKQELLNDTVGILHKIEIIEKEVKDLKLSVLKKLTPTGKKVISLKGILKGIDVTDKDIASAKKSLYSKIGI</sequence>
<name>A0A1E3XA16_9BACT</name>
<accession>A0A1E3XA16</accession>
<reference evidence="1 2" key="1">
    <citation type="submission" date="2016-07" db="EMBL/GenBank/DDBJ databases">
        <title>Draft genome of Scalindua rubra, obtained from a brine-seawater interface in the Red Sea, sheds light on salt adaptation in anammox bacteria.</title>
        <authorList>
            <person name="Speth D.R."/>
            <person name="Lagkouvardos I."/>
            <person name="Wang Y."/>
            <person name="Qian P.-Y."/>
            <person name="Dutilh B.E."/>
            <person name="Jetten M.S."/>
        </authorList>
    </citation>
    <scope>NUCLEOTIDE SEQUENCE [LARGE SCALE GENOMIC DNA]</scope>
    <source>
        <strain evidence="1">BSI-1</strain>
    </source>
</reference>
<gene>
    <name evidence="1" type="ORF">SCARUB_02440</name>
</gene>
<evidence type="ECO:0000313" key="2">
    <source>
        <dbReference type="Proteomes" id="UP000094056"/>
    </source>
</evidence>
<proteinExistence type="predicted"/>
<protein>
    <submittedName>
        <fullName evidence="1">Uncharacterized protein</fullName>
    </submittedName>
</protein>
<dbReference type="AlphaFoldDB" id="A0A1E3XA16"/>
<dbReference type="Proteomes" id="UP000094056">
    <property type="component" value="Unassembled WGS sequence"/>
</dbReference>
<evidence type="ECO:0000313" key="1">
    <source>
        <dbReference type="EMBL" id="ODS32452.1"/>
    </source>
</evidence>
<dbReference type="EMBL" id="MAYW01000062">
    <property type="protein sequence ID" value="ODS32452.1"/>
    <property type="molecule type" value="Genomic_DNA"/>
</dbReference>